<evidence type="ECO:0000313" key="3">
    <source>
        <dbReference type="EMBL" id="EDW90656.1"/>
    </source>
</evidence>
<feature type="compositionally biased region" description="Basic residues" evidence="2">
    <location>
        <begin position="330"/>
        <end position="351"/>
    </location>
</feature>
<dbReference type="eggNOG" id="ENOG502SDD7">
    <property type="taxonomic scope" value="Eukaryota"/>
</dbReference>
<gene>
    <name evidence="3" type="primary">Dyak\GE12523</name>
    <name evidence="3" type="synonym">dyak_GLEANR_12770</name>
    <name evidence="3" type="synonym">GE12523</name>
    <name evidence="3" type="ORF">Dyak_GE12523</name>
</gene>
<evidence type="ECO:0000313" key="4">
    <source>
        <dbReference type="Proteomes" id="UP000002282"/>
    </source>
</evidence>
<dbReference type="Proteomes" id="UP000002282">
    <property type="component" value="Chromosome 2R"/>
</dbReference>
<feature type="compositionally biased region" description="Basic and acidic residues" evidence="2">
    <location>
        <begin position="272"/>
        <end position="304"/>
    </location>
</feature>
<name>B4P4T5_DROYA</name>
<feature type="compositionally biased region" description="Basic and acidic residues" evidence="2">
    <location>
        <begin position="593"/>
        <end position="611"/>
    </location>
</feature>
<evidence type="ECO:0000256" key="2">
    <source>
        <dbReference type="SAM" id="MobiDB-lite"/>
    </source>
</evidence>
<evidence type="ECO:0000256" key="1">
    <source>
        <dbReference type="SAM" id="Coils"/>
    </source>
</evidence>
<feature type="region of interest" description="Disordered" evidence="2">
    <location>
        <begin position="1"/>
        <end position="27"/>
    </location>
</feature>
<sequence>MAEKGSEENTKAIVKGNTKSSEELGLPEALEDLMELDLEDQGVGGMKSRDKDKSMDLDIYGDLYEMEPAGSTKPKEMDRSLELDIYDDLDDFQKVEDRKTKELQEWEAKYEKALAEIVALKAENKALGKKIKTMEVNLQNLLDTAKAEIKRKETLISELRNEKDDVCFRRKRARPFEQPVVREPESKRPKEFQAKPIDAKTDMETDRNPFKTAAKDGAKKFTAKKDARKTLTTKDDTKKFTAKEDARNMMTTKDDTKKIALKGVESAAIFNDDNKKPILKEDDQKWSSKDDATKSIPREYDKKSVQRSKSPRPEYSKTTDRKSTTQTRRPANRHRSRDRHHSRSRSPKHSSRRDYHRSEESKSRHAKRRSHSASPSKIHLSRESTKANTTLTGNEANDQRSRSPILESTKLVYESQPSRKGVSKRRDAASETNANCSSEPKVQTKDITQPKDGLISEACILKHDIIPGLNLINPESEDVFNNEIELDKRDENTFKKFSNHTKDTHAHDLLKKTSNQNVVIVEKCKKISAKDCPADAQQLDQLKDAREANEPQAKLDKKEPFAVETVVETVKNEEGTDYVALSKNITPLTDVCSQHDENEKAGSRKEIREPNITDEVSSEVKSDVGVRIIEDIRLPKMANIDHFAVKVDKQDEAPTAVTNSAPNQENLATQDKNIGCAEIKDQTAFSSADETPIKSTVLYAKPDSTKLDHSDEHDEVILEAEMDMLTNEQDAASTADPTYPNMRIAEDAIEMALEQLHQQSPDETVVTSTSNRAPQTPKQSLITILTQSPSQRCPIKTQTKSKTVSSMATPKKQATEKTPLKKRKVNMDSAPQVPAASLDDTIDETLGDSLHDDGSTVTKRCSLGHTDYQYEQIKDEVILRVKRRARRRKPIPTEMPTAAADKPI</sequence>
<feature type="compositionally biased region" description="Polar residues" evidence="2">
    <location>
        <begin position="430"/>
        <end position="445"/>
    </location>
</feature>
<dbReference type="OrthoDB" id="1938039at2759"/>
<feature type="compositionally biased region" description="Basic and acidic residues" evidence="2">
    <location>
        <begin position="311"/>
        <end position="323"/>
    </location>
</feature>
<dbReference type="KEGG" id="dya:Dyak_GE12523"/>
<dbReference type="GO" id="GO:0071204">
    <property type="term" value="C:histone pre-mRNA 3'end processing complex"/>
    <property type="evidence" value="ECO:0007669"/>
    <property type="project" value="EnsemblMetazoa"/>
</dbReference>
<feature type="compositionally biased region" description="Basic and acidic residues" evidence="2">
    <location>
        <begin position="180"/>
        <end position="258"/>
    </location>
</feature>
<feature type="region of interest" description="Disordered" evidence="2">
    <location>
        <begin position="593"/>
        <end position="614"/>
    </location>
</feature>
<dbReference type="GO" id="GO:0140167">
    <property type="term" value="P:histone locus body assembly"/>
    <property type="evidence" value="ECO:0007669"/>
    <property type="project" value="EnsemblMetazoa"/>
</dbReference>
<feature type="compositionally biased region" description="Basic and acidic residues" evidence="2">
    <location>
        <begin position="352"/>
        <end position="363"/>
    </location>
</feature>
<dbReference type="HOGENOM" id="CLU_368135_0_0_1"/>
<dbReference type="AlphaFoldDB" id="B4P4T5"/>
<reference evidence="3 4" key="1">
    <citation type="journal article" date="2007" name="Nature">
        <title>Evolution of genes and genomes on the Drosophila phylogeny.</title>
        <authorList>
            <consortium name="Drosophila 12 Genomes Consortium"/>
            <person name="Clark A.G."/>
            <person name="Eisen M.B."/>
            <person name="Smith D.R."/>
            <person name="Bergman C.M."/>
            <person name="Oliver B."/>
            <person name="Markow T.A."/>
            <person name="Kaufman T.C."/>
            <person name="Kellis M."/>
            <person name="Gelbart W."/>
            <person name="Iyer V.N."/>
            <person name="Pollard D.A."/>
            <person name="Sackton T.B."/>
            <person name="Larracuente A.M."/>
            <person name="Singh N.D."/>
            <person name="Abad J.P."/>
            <person name="Abt D.N."/>
            <person name="Adryan B."/>
            <person name="Aguade M."/>
            <person name="Akashi H."/>
            <person name="Anderson W.W."/>
            <person name="Aquadro C.F."/>
            <person name="Ardell D.H."/>
            <person name="Arguello R."/>
            <person name="Artieri C.G."/>
            <person name="Barbash D.A."/>
            <person name="Barker D."/>
            <person name="Barsanti P."/>
            <person name="Batterham P."/>
            <person name="Batzoglou S."/>
            <person name="Begun D."/>
            <person name="Bhutkar A."/>
            <person name="Blanco E."/>
            <person name="Bosak S.A."/>
            <person name="Bradley R.K."/>
            <person name="Brand A.D."/>
            <person name="Brent M.R."/>
            <person name="Brooks A.N."/>
            <person name="Brown R.H."/>
            <person name="Butlin R.K."/>
            <person name="Caggese C."/>
            <person name="Calvi B.R."/>
            <person name="Bernardo de Carvalho A."/>
            <person name="Caspi A."/>
            <person name="Castrezana S."/>
            <person name="Celniker S.E."/>
            <person name="Chang J.L."/>
            <person name="Chapple C."/>
            <person name="Chatterji S."/>
            <person name="Chinwalla A."/>
            <person name="Civetta A."/>
            <person name="Clifton S.W."/>
            <person name="Comeron J.M."/>
            <person name="Costello J.C."/>
            <person name="Coyne J.A."/>
            <person name="Daub J."/>
            <person name="David R.G."/>
            <person name="Delcher A.L."/>
            <person name="Delehaunty K."/>
            <person name="Do C.B."/>
            <person name="Ebling H."/>
            <person name="Edwards K."/>
            <person name="Eickbush T."/>
            <person name="Evans J.D."/>
            <person name="Filipski A."/>
            <person name="Findeiss S."/>
            <person name="Freyhult E."/>
            <person name="Fulton L."/>
            <person name="Fulton R."/>
            <person name="Garcia A.C."/>
            <person name="Gardiner A."/>
            <person name="Garfield D.A."/>
            <person name="Garvin B.E."/>
            <person name="Gibson G."/>
            <person name="Gilbert D."/>
            <person name="Gnerre S."/>
            <person name="Godfrey J."/>
            <person name="Good R."/>
            <person name="Gotea V."/>
            <person name="Gravely B."/>
            <person name="Greenberg A.J."/>
            <person name="Griffiths-Jones S."/>
            <person name="Gross S."/>
            <person name="Guigo R."/>
            <person name="Gustafson E.A."/>
            <person name="Haerty W."/>
            <person name="Hahn M.W."/>
            <person name="Halligan D.L."/>
            <person name="Halpern A.L."/>
            <person name="Halter G.M."/>
            <person name="Han M.V."/>
            <person name="Heger A."/>
            <person name="Hillier L."/>
            <person name="Hinrichs A.S."/>
            <person name="Holmes I."/>
            <person name="Hoskins R.A."/>
            <person name="Hubisz M.J."/>
            <person name="Hultmark D."/>
            <person name="Huntley M.A."/>
            <person name="Jaffe D.B."/>
            <person name="Jagadeeshan S."/>
            <person name="Jeck W.R."/>
            <person name="Johnson J."/>
            <person name="Jones C.D."/>
            <person name="Jordan W.C."/>
            <person name="Karpen G.H."/>
            <person name="Kataoka E."/>
            <person name="Keightley P.D."/>
            <person name="Kheradpour P."/>
            <person name="Kirkness E.F."/>
            <person name="Koerich L.B."/>
            <person name="Kristiansen K."/>
            <person name="Kudrna D."/>
            <person name="Kulathinal R.J."/>
            <person name="Kumar S."/>
            <person name="Kwok R."/>
            <person name="Lander E."/>
            <person name="Langley C.H."/>
            <person name="Lapoint R."/>
            <person name="Lazzaro B.P."/>
            <person name="Lee S.J."/>
            <person name="Levesque L."/>
            <person name="Li R."/>
            <person name="Lin C.F."/>
            <person name="Lin M.F."/>
            <person name="Lindblad-Toh K."/>
            <person name="Llopart A."/>
            <person name="Long M."/>
            <person name="Low L."/>
            <person name="Lozovsky E."/>
            <person name="Lu J."/>
            <person name="Luo M."/>
            <person name="Machado C.A."/>
            <person name="Makalowski W."/>
            <person name="Marzo M."/>
            <person name="Matsuda M."/>
            <person name="Matzkin L."/>
            <person name="McAllister B."/>
            <person name="McBride C.S."/>
            <person name="McKernan B."/>
            <person name="McKernan K."/>
            <person name="Mendez-Lago M."/>
            <person name="Minx P."/>
            <person name="Mollenhauer M.U."/>
            <person name="Montooth K."/>
            <person name="Mount S.M."/>
            <person name="Mu X."/>
            <person name="Myers E."/>
            <person name="Negre B."/>
            <person name="Newfeld S."/>
            <person name="Nielsen R."/>
            <person name="Noor M.A."/>
            <person name="O'Grady P."/>
            <person name="Pachter L."/>
            <person name="Papaceit M."/>
            <person name="Parisi M.J."/>
            <person name="Parisi M."/>
            <person name="Parts L."/>
            <person name="Pedersen J.S."/>
            <person name="Pesole G."/>
            <person name="Phillippy A.M."/>
            <person name="Ponting C.P."/>
            <person name="Pop M."/>
            <person name="Porcelli D."/>
            <person name="Powell J.R."/>
            <person name="Prohaska S."/>
            <person name="Pruitt K."/>
            <person name="Puig M."/>
            <person name="Quesneville H."/>
            <person name="Ram K.R."/>
            <person name="Rand D."/>
            <person name="Rasmussen M.D."/>
            <person name="Reed L.K."/>
            <person name="Reenan R."/>
            <person name="Reily A."/>
            <person name="Remington K.A."/>
            <person name="Rieger T.T."/>
            <person name="Ritchie M.G."/>
            <person name="Robin C."/>
            <person name="Rogers Y.H."/>
            <person name="Rohde C."/>
            <person name="Rozas J."/>
            <person name="Rubenfield M.J."/>
            <person name="Ruiz A."/>
            <person name="Russo S."/>
            <person name="Salzberg S.L."/>
            <person name="Sanchez-Gracia A."/>
            <person name="Saranga D.J."/>
            <person name="Sato H."/>
            <person name="Schaeffer S.W."/>
            <person name="Schatz M.C."/>
            <person name="Schlenke T."/>
            <person name="Schwartz R."/>
            <person name="Segarra C."/>
            <person name="Singh R.S."/>
            <person name="Sirot L."/>
            <person name="Sirota M."/>
            <person name="Sisneros N.B."/>
            <person name="Smith C.D."/>
            <person name="Smith T.F."/>
            <person name="Spieth J."/>
            <person name="Stage D.E."/>
            <person name="Stark A."/>
            <person name="Stephan W."/>
            <person name="Strausberg R.L."/>
            <person name="Strempel S."/>
            <person name="Sturgill D."/>
            <person name="Sutton G."/>
            <person name="Sutton G.G."/>
            <person name="Tao W."/>
            <person name="Teichmann S."/>
            <person name="Tobari Y.N."/>
            <person name="Tomimura Y."/>
            <person name="Tsolas J.M."/>
            <person name="Valente V.L."/>
            <person name="Venter E."/>
            <person name="Venter J.C."/>
            <person name="Vicario S."/>
            <person name="Vieira F.G."/>
            <person name="Vilella A.J."/>
            <person name="Villasante A."/>
            <person name="Walenz B."/>
            <person name="Wang J."/>
            <person name="Wasserman M."/>
            <person name="Watts T."/>
            <person name="Wilson D."/>
            <person name="Wilson R.K."/>
            <person name="Wing R.A."/>
            <person name="Wolfner M.F."/>
            <person name="Wong A."/>
            <person name="Wong G.K."/>
            <person name="Wu C.I."/>
            <person name="Wu G."/>
            <person name="Yamamoto D."/>
            <person name="Yang H.P."/>
            <person name="Yang S.P."/>
            <person name="Yorke J.A."/>
            <person name="Yoshida K."/>
            <person name="Zdobnov E."/>
            <person name="Zhang P."/>
            <person name="Zhang Y."/>
            <person name="Zimin A.V."/>
            <person name="Baldwin J."/>
            <person name="Abdouelleil A."/>
            <person name="Abdulkadir J."/>
            <person name="Abebe A."/>
            <person name="Abera B."/>
            <person name="Abreu J."/>
            <person name="Acer S.C."/>
            <person name="Aftuck L."/>
            <person name="Alexander A."/>
            <person name="An P."/>
            <person name="Anderson E."/>
            <person name="Anderson S."/>
            <person name="Arachi H."/>
            <person name="Azer M."/>
            <person name="Bachantsang P."/>
            <person name="Barry A."/>
            <person name="Bayul T."/>
            <person name="Berlin A."/>
            <person name="Bessette D."/>
            <person name="Bloom T."/>
            <person name="Blye J."/>
            <person name="Boguslavskiy L."/>
            <person name="Bonnet C."/>
            <person name="Boukhgalter B."/>
            <person name="Bourzgui I."/>
            <person name="Brown A."/>
            <person name="Cahill P."/>
            <person name="Channer S."/>
            <person name="Cheshatsang Y."/>
            <person name="Chuda L."/>
            <person name="Citroen M."/>
            <person name="Collymore A."/>
            <person name="Cooke P."/>
            <person name="Costello M."/>
            <person name="D'Aco K."/>
            <person name="Daza R."/>
            <person name="De Haan G."/>
            <person name="DeGray S."/>
            <person name="DeMaso C."/>
            <person name="Dhargay N."/>
            <person name="Dooley K."/>
            <person name="Dooley E."/>
            <person name="Doricent M."/>
            <person name="Dorje P."/>
            <person name="Dorjee K."/>
            <person name="Dupes A."/>
            <person name="Elong R."/>
            <person name="Falk J."/>
            <person name="Farina A."/>
            <person name="Faro S."/>
            <person name="Ferguson D."/>
            <person name="Fisher S."/>
            <person name="Foley C.D."/>
            <person name="Franke A."/>
            <person name="Friedrich D."/>
            <person name="Gadbois L."/>
            <person name="Gearin G."/>
            <person name="Gearin C.R."/>
            <person name="Giannoukos G."/>
            <person name="Goode T."/>
            <person name="Graham J."/>
            <person name="Grandbois E."/>
            <person name="Grewal S."/>
            <person name="Gyaltsen K."/>
            <person name="Hafez N."/>
            <person name="Hagos B."/>
            <person name="Hall J."/>
            <person name="Henson C."/>
            <person name="Hollinger A."/>
            <person name="Honan T."/>
            <person name="Huard M.D."/>
            <person name="Hughes L."/>
            <person name="Hurhula B."/>
            <person name="Husby M.E."/>
            <person name="Kamat A."/>
            <person name="Kanga B."/>
            <person name="Kashin S."/>
            <person name="Khazanovich D."/>
            <person name="Kisner P."/>
            <person name="Lance K."/>
            <person name="Lara M."/>
            <person name="Lee W."/>
            <person name="Lennon N."/>
            <person name="Letendre F."/>
            <person name="LeVine R."/>
            <person name="Lipovsky A."/>
            <person name="Liu X."/>
            <person name="Liu J."/>
            <person name="Liu S."/>
            <person name="Lokyitsang T."/>
            <person name="Lokyitsang Y."/>
            <person name="Lubonja R."/>
            <person name="Lui A."/>
            <person name="MacDonald P."/>
            <person name="Magnisalis V."/>
            <person name="Maru K."/>
            <person name="Matthews C."/>
            <person name="McCusker W."/>
            <person name="McDonough S."/>
            <person name="Mehta T."/>
            <person name="Meldrim J."/>
            <person name="Meneus L."/>
            <person name="Mihai O."/>
            <person name="Mihalev A."/>
            <person name="Mihova T."/>
            <person name="Mittelman R."/>
            <person name="Mlenga V."/>
            <person name="Montmayeur A."/>
            <person name="Mulrain L."/>
            <person name="Navidi A."/>
            <person name="Naylor J."/>
            <person name="Negash T."/>
            <person name="Nguyen T."/>
            <person name="Nguyen N."/>
            <person name="Nicol R."/>
            <person name="Norbu C."/>
            <person name="Norbu N."/>
            <person name="Novod N."/>
            <person name="O'Neill B."/>
            <person name="Osman S."/>
            <person name="Markiewicz E."/>
            <person name="Oyono O.L."/>
            <person name="Patti C."/>
            <person name="Phunkhang P."/>
            <person name="Pierre F."/>
            <person name="Priest M."/>
            <person name="Raghuraman S."/>
            <person name="Rege F."/>
            <person name="Reyes R."/>
            <person name="Rise C."/>
            <person name="Rogov P."/>
            <person name="Ross K."/>
            <person name="Ryan E."/>
            <person name="Settipalli S."/>
            <person name="Shea T."/>
            <person name="Sherpa N."/>
            <person name="Shi L."/>
            <person name="Shih D."/>
            <person name="Sparrow T."/>
            <person name="Spaulding J."/>
            <person name="Stalker J."/>
            <person name="Stange-Thomann N."/>
            <person name="Stavropoulos S."/>
            <person name="Stone C."/>
            <person name="Strader C."/>
            <person name="Tesfaye S."/>
            <person name="Thomson T."/>
            <person name="Thoulutsang Y."/>
            <person name="Thoulutsang D."/>
            <person name="Topham K."/>
            <person name="Topping I."/>
            <person name="Tsamla T."/>
            <person name="Vassiliev H."/>
            <person name="Vo A."/>
            <person name="Wangchuk T."/>
            <person name="Wangdi T."/>
            <person name="Weiand M."/>
            <person name="Wilkinson J."/>
            <person name="Wilson A."/>
            <person name="Yadav S."/>
            <person name="Young G."/>
            <person name="Yu Q."/>
            <person name="Zembek L."/>
            <person name="Zhong D."/>
            <person name="Zimmer A."/>
            <person name="Zwirko Z."/>
            <person name="Jaffe D.B."/>
            <person name="Alvarez P."/>
            <person name="Brockman W."/>
            <person name="Butler J."/>
            <person name="Chin C."/>
            <person name="Gnerre S."/>
            <person name="Grabherr M."/>
            <person name="Kleber M."/>
            <person name="Mauceli E."/>
            <person name="MacCallum I."/>
        </authorList>
    </citation>
    <scope>NUCLEOTIDE SEQUENCE [LARGE SCALE GENOMIC DNA]</scope>
    <source>
        <strain evidence="4">Tai18E2 / Tucson 14021-0261.01</strain>
    </source>
</reference>
<feature type="region of interest" description="Disordered" evidence="2">
    <location>
        <begin position="178"/>
        <end position="445"/>
    </location>
</feature>
<feature type="coiled-coil region" evidence="1">
    <location>
        <begin position="89"/>
        <end position="162"/>
    </location>
</feature>
<organism evidence="3 4">
    <name type="scientific">Drosophila yakuba</name>
    <name type="common">Fruit fly</name>
    <dbReference type="NCBI Taxonomy" id="7245"/>
    <lineage>
        <taxon>Eukaryota</taxon>
        <taxon>Metazoa</taxon>
        <taxon>Ecdysozoa</taxon>
        <taxon>Arthropoda</taxon>
        <taxon>Hexapoda</taxon>
        <taxon>Insecta</taxon>
        <taxon>Pterygota</taxon>
        <taxon>Neoptera</taxon>
        <taxon>Endopterygota</taxon>
        <taxon>Diptera</taxon>
        <taxon>Brachycera</taxon>
        <taxon>Muscomorpha</taxon>
        <taxon>Ephydroidea</taxon>
        <taxon>Drosophilidae</taxon>
        <taxon>Drosophila</taxon>
        <taxon>Sophophora</taxon>
    </lineage>
</organism>
<protein>
    <submittedName>
        <fullName evidence="3">Uncharacterized protein</fullName>
    </submittedName>
</protein>
<keyword evidence="1" id="KW-0175">Coiled coil</keyword>
<keyword evidence="4" id="KW-1185">Reference proteome</keyword>
<feature type="region of interest" description="Disordered" evidence="2">
    <location>
        <begin position="795"/>
        <end position="837"/>
    </location>
</feature>
<dbReference type="EMBL" id="CM000158">
    <property type="protein sequence ID" value="EDW90656.1"/>
    <property type="molecule type" value="Genomic_DNA"/>
</dbReference>
<dbReference type="OMA" id="ETDRNPF"/>
<feature type="compositionally biased region" description="Polar residues" evidence="2">
    <location>
        <begin position="386"/>
        <end position="396"/>
    </location>
</feature>
<accession>B4P4T5</accession>
<reference evidence="3 4" key="2">
    <citation type="journal article" date="2007" name="PLoS Biol.">
        <title>Principles of genome evolution in the Drosophila melanogaster species group.</title>
        <authorList>
            <person name="Ranz J.M."/>
            <person name="Maurin D."/>
            <person name="Chan Y.S."/>
            <person name="von Grotthuss M."/>
            <person name="Hillier L.W."/>
            <person name="Roote J."/>
            <person name="Ashburner M."/>
            <person name="Bergman C.M."/>
        </authorList>
    </citation>
    <scope>NUCLEOTIDE SEQUENCE [LARGE SCALE GENOMIC DNA]</scope>
    <source>
        <strain evidence="4">Tai18E2 / Tucson 14021-0261.01</strain>
    </source>
</reference>
<dbReference type="GO" id="GO:0035363">
    <property type="term" value="C:histone locus body"/>
    <property type="evidence" value="ECO:0007669"/>
    <property type="project" value="EnsemblMetazoa"/>
</dbReference>
<feature type="compositionally biased region" description="Basic and acidic residues" evidence="2">
    <location>
        <begin position="1"/>
        <end position="10"/>
    </location>
</feature>
<dbReference type="PhylomeDB" id="B4P4T5"/>
<dbReference type="GO" id="GO:0006398">
    <property type="term" value="P:mRNA 3'-end processing by stem-loop binding and cleavage"/>
    <property type="evidence" value="ECO:0007669"/>
    <property type="project" value="EnsemblMetazoa"/>
</dbReference>
<feature type="compositionally biased region" description="Polar residues" evidence="2">
    <location>
        <begin position="795"/>
        <end position="808"/>
    </location>
</feature>
<proteinExistence type="predicted"/>